<dbReference type="OMA" id="IRIFRVC"/>
<accession>A0A087UZ07</accession>
<reference evidence="2 3" key="1">
    <citation type="submission" date="2013-11" db="EMBL/GenBank/DDBJ databases">
        <title>Genome sequencing of Stegodyphus mimosarum.</title>
        <authorList>
            <person name="Bechsgaard J."/>
        </authorList>
    </citation>
    <scope>NUCLEOTIDE SEQUENCE [LARGE SCALE GENOMIC DNA]</scope>
</reference>
<sequence length="422" mass="48401">MTTTWSSGTTLTSPSYGNDQKQEELRGKGFSFIDFLPQIRESGGFFSEPVYETFRALVDRANAWLQANPQWEIKTCESVEFKASGGDVDTETMTYLEYGTTVNSYIRGLRLWLLERPDKNGTGQQIGYMNLKPRQTSNGGIFSSPTYESLQEVIDRFNVMIQTNPIPGRIITIETREMKTKSSTDLDPDISNWRERGDIGYTKFLFVIRIFFEIVKGPSEEIGIVDFIPNTTKQGGIFSFPKYEPFSSVVEKASNWCTQQDRLRFCNAQSLEIKLKMGGDIDTQKMEYVEHGNRKTFYVRILRVTYTKAPSQEQKFMREPLSVRQLTCKTFVPVQLTSGFFVPKFETLNETRTRVSAWVKATGAQVFSAETAALRMFTGGEAKHGTEASFTYNREERSEYWIFVIRLYLNGKYEEPPPEMLP</sequence>
<proteinExistence type="predicted"/>
<dbReference type="OrthoDB" id="9992480at2759"/>
<keyword evidence="3" id="KW-1185">Reference proteome</keyword>
<protein>
    <submittedName>
        <fullName evidence="2">Uncharacterized protein</fullName>
    </submittedName>
</protein>
<feature type="region of interest" description="Disordered" evidence="1">
    <location>
        <begin position="1"/>
        <end position="21"/>
    </location>
</feature>
<dbReference type="STRING" id="407821.A0A087UZ07"/>
<dbReference type="AlphaFoldDB" id="A0A087UZ07"/>
<dbReference type="EMBL" id="KK122368">
    <property type="protein sequence ID" value="KFM82596.1"/>
    <property type="molecule type" value="Genomic_DNA"/>
</dbReference>
<dbReference type="Proteomes" id="UP000054359">
    <property type="component" value="Unassembled WGS sequence"/>
</dbReference>
<evidence type="ECO:0000313" key="3">
    <source>
        <dbReference type="Proteomes" id="UP000054359"/>
    </source>
</evidence>
<feature type="non-terminal residue" evidence="2">
    <location>
        <position position="422"/>
    </location>
</feature>
<name>A0A087UZ07_STEMI</name>
<feature type="compositionally biased region" description="Low complexity" evidence="1">
    <location>
        <begin position="1"/>
        <end position="15"/>
    </location>
</feature>
<evidence type="ECO:0000313" key="2">
    <source>
        <dbReference type="EMBL" id="KFM82596.1"/>
    </source>
</evidence>
<gene>
    <name evidence="2" type="ORF">X975_05027</name>
</gene>
<organism evidence="2 3">
    <name type="scientific">Stegodyphus mimosarum</name>
    <name type="common">African social velvet spider</name>
    <dbReference type="NCBI Taxonomy" id="407821"/>
    <lineage>
        <taxon>Eukaryota</taxon>
        <taxon>Metazoa</taxon>
        <taxon>Ecdysozoa</taxon>
        <taxon>Arthropoda</taxon>
        <taxon>Chelicerata</taxon>
        <taxon>Arachnida</taxon>
        <taxon>Araneae</taxon>
        <taxon>Araneomorphae</taxon>
        <taxon>Entelegynae</taxon>
        <taxon>Eresoidea</taxon>
        <taxon>Eresidae</taxon>
        <taxon>Stegodyphus</taxon>
    </lineage>
</organism>
<evidence type="ECO:0000256" key="1">
    <source>
        <dbReference type="SAM" id="MobiDB-lite"/>
    </source>
</evidence>